<feature type="transmembrane region" description="Helical" evidence="1">
    <location>
        <begin position="92"/>
        <end position="115"/>
    </location>
</feature>
<keyword evidence="1" id="KW-1133">Transmembrane helix</keyword>
<reference evidence="2" key="1">
    <citation type="submission" date="2021-06" db="EMBL/GenBank/DDBJ databases">
        <authorList>
            <person name="Kallberg Y."/>
            <person name="Tangrot J."/>
            <person name="Rosling A."/>
        </authorList>
    </citation>
    <scope>NUCLEOTIDE SEQUENCE</scope>
    <source>
        <strain evidence="2">CL551</strain>
    </source>
</reference>
<proteinExistence type="predicted"/>
<feature type="transmembrane region" description="Helical" evidence="1">
    <location>
        <begin position="58"/>
        <end position="80"/>
    </location>
</feature>
<evidence type="ECO:0000313" key="2">
    <source>
        <dbReference type="EMBL" id="CAG8535190.1"/>
    </source>
</evidence>
<sequence length="138" mass="16000">MTYDLKANIRKPKTISCGHKLRLKCSSLNAESCRSFPSDEYGDCDEEGFCEEWNAAKIYMILASIIGGVVLMYLTYVIFFGGQAHREDAWKFITFGIGMLSFLQIATIFLIVHLYHTSDKFYYGVKFDDTIQYRNMRR</sequence>
<keyword evidence="1" id="KW-0472">Membrane</keyword>
<name>A0A9N9FGV2_9GLOM</name>
<dbReference type="Proteomes" id="UP000789342">
    <property type="component" value="Unassembled WGS sequence"/>
</dbReference>
<organism evidence="2 3">
    <name type="scientific">Acaulospora morrowiae</name>
    <dbReference type="NCBI Taxonomy" id="94023"/>
    <lineage>
        <taxon>Eukaryota</taxon>
        <taxon>Fungi</taxon>
        <taxon>Fungi incertae sedis</taxon>
        <taxon>Mucoromycota</taxon>
        <taxon>Glomeromycotina</taxon>
        <taxon>Glomeromycetes</taxon>
        <taxon>Diversisporales</taxon>
        <taxon>Acaulosporaceae</taxon>
        <taxon>Acaulospora</taxon>
    </lineage>
</organism>
<evidence type="ECO:0000313" key="3">
    <source>
        <dbReference type="Proteomes" id="UP000789342"/>
    </source>
</evidence>
<keyword evidence="1" id="KW-0812">Transmembrane</keyword>
<dbReference type="OrthoDB" id="61370at2759"/>
<protein>
    <submittedName>
        <fullName evidence="2">12511_t:CDS:1</fullName>
    </submittedName>
</protein>
<accession>A0A9N9FGV2</accession>
<evidence type="ECO:0000256" key="1">
    <source>
        <dbReference type="SAM" id="Phobius"/>
    </source>
</evidence>
<keyword evidence="3" id="KW-1185">Reference proteome</keyword>
<dbReference type="AlphaFoldDB" id="A0A9N9FGV2"/>
<comment type="caution">
    <text evidence="2">The sequence shown here is derived from an EMBL/GenBank/DDBJ whole genome shotgun (WGS) entry which is preliminary data.</text>
</comment>
<dbReference type="EMBL" id="CAJVPV010002761">
    <property type="protein sequence ID" value="CAG8535190.1"/>
    <property type="molecule type" value="Genomic_DNA"/>
</dbReference>
<gene>
    <name evidence="2" type="ORF">AMORRO_LOCUS4861</name>
</gene>